<dbReference type="AlphaFoldDB" id="A0A4C1WMN1"/>
<evidence type="ECO:0000313" key="2">
    <source>
        <dbReference type="Proteomes" id="UP000299102"/>
    </source>
</evidence>
<protein>
    <submittedName>
        <fullName evidence="1">Uncharacterized protein</fullName>
    </submittedName>
</protein>
<accession>A0A4C1WMN1</accession>
<organism evidence="1 2">
    <name type="scientific">Eumeta variegata</name>
    <name type="common">Bagworm moth</name>
    <name type="synonym">Eumeta japonica</name>
    <dbReference type="NCBI Taxonomy" id="151549"/>
    <lineage>
        <taxon>Eukaryota</taxon>
        <taxon>Metazoa</taxon>
        <taxon>Ecdysozoa</taxon>
        <taxon>Arthropoda</taxon>
        <taxon>Hexapoda</taxon>
        <taxon>Insecta</taxon>
        <taxon>Pterygota</taxon>
        <taxon>Neoptera</taxon>
        <taxon>Endopterygota</taxon>
        <taxon>Lepidoptera</taxon>
        <taxon>Glossata</taxon>
        <taxon>Ditrysia</taxon>
        <taxon>Tineoidea</taxon>
        <taxon>Psychidae</taxon>
        <taxon>Oiketicinae</taxon>
        <taxon>Eumeta</taxon>
    </lineage>
</organism>
<proteinExistence type="predicted"/>
<dbReference type="EMBL" id="BGZK01000605">
    <property type="protein sequence ID" value="GBP52541.1"/>
    <property type="molecule type" value="Genomic_DNA"/>
</dbReference>
<comment type="caution">
    <text evidence="1">The sequence shown here is derived from an EMBL/GenBank/DDBJ whole genome shotgun (WGS) entry which is preliminary data.</text>
</comment>
<gene>
    <name evidence="1" type="ORF">EVAR_39064_1</name>
</gene>
<evidence type="ECO:0000313" key="1">
    <source>
        <dbReference type="EMBL" id="GBP52541.1"/>
    </source>
</evidence>
<reference evidence="1 2" key="1">
    <citation type="journal article" date="2019" name="Commun. Biol.">
        <title>The bagworm genome reveals a unique fibroin gene that provides high tensile strength.</title>
        <authorList>
            <person name="Kono N."/>
            <person name="Nakamura H."/>
            <person name="Ohtoshi R."/>
            <person name="Tomita M."/>
            <person name="Numata K."/>
            <person name="Arakawa K."/>
        </authorList>
    </citation>
    <scope>NUCLEOTIDE SEQUENCE [LARGE SCALE GENOMIC DNA]</scope>
</reference>
<keyword evidence="2" id="KW-1185">Reference proteome</keyword>
<sequence>MDSNKIRLPSLICILAIKFDYETFAGRYESVKSHETGCALKALFIYDAFASFEQESTLGFRHTAAEWLCGACAGAIGAPADE</sequence>
<dbReference type="Proteomes" id="UP000299102">
    <property type="component" value="Unassembled WGS sequence"/>
</dbReference>
<name>A0A4C1WMN1_EUMVA</name>